<dbReference type="AlphaFoldDB" id="A0A7M7GGX1"/>
<keyword evidence="1" id="KW-0175">Coiled coil</keyword>
<evidence type="ECO:0008006" key="4">
    <source>
        <dbReference type="Google" id="ProtNLM"/>
    </source>
</evidence>
<dbReference type="InParanoid" id="A0A7M7GGX1"/>
<accession>A0A7M7GGX1</accession>
<feature type="coiled-coil region" evidence="1">
    <location>
        <begin position="329"/>
        <end position="392"/>
    </location>
</feature>
<evidence type="ECO:0000313" key="2">
    <source>
        <dbReference type="EnsemblMetazoa" id="XP_003425484"/>
    </source>
</evidence>
<keyword evidence="3" id="KW-1185">Reference proteome</keyword>
<name>A0A7M7GGX1_NASVI</name>
<evidence type="ECO:0000313" key="3">
    <source>
        <dbReference type="Proteomes" id="UP000002358"/>
    </source>
</evidence>
<protein>
    <recommendedName>
        <fullName evidence="4">Fibrous sheath-interacting protein 2</fullName>
    </recommendedName>
</protein>
<dbReference type="GeneID" id="100678343"/>
<dbReference type="KEGG" id="nvi:100678343"/>
<reference evidence="2" key="1">
    <citation type="submission" date="2021-01" db="UniProtKB">
        <authorList>
            <consortium name="EnsemblMetazoa"/>
        </authorList>
    </citation>
    <scope>IDENTIFICATION</scope>
</reference>
<sequence>MDKYLESIIPNKVSTCGADLLLYSLSKHFRSFKSFKIIGYYCLHKNRAKMQCADRTTTLNLLAIKKSPYLDSLRSSIPRLPVELAAEPDLPRWKQLPLESKIPLDGVPLLARRKLGEALRLDPPQFDTSDPYNYEVRLDYEGLHDPHLTRFFGESEHLREAIVKTGLVSPRLDVKCSLKDYNAYRSYLRTMQAKLMRLELEKRDEMHREKFILDIAERQAAKIIEKLKKDETRNALLKELKLKEEIKLRRIKQKHKELDDRLEALTLSRWKTCERKKLESTLKRESFGRKRAAMAKREQQTLLNTLKEWHERDRRLKKNLETNSVMRRQAKLNEALNRFEKKKLSQEETLEREKLLKDCAVKLKEGFLESYEERMNRDRRKMQELLDEKKKKIVRKIKRRARRRKSSSCLCRVN</sequence>
<dbReference type="RefSeq" id="XP_003425484.2">
    <property type="nucleotide sequence ID" value="XM_003425436.5"/>
</dbReference>
<dbReference type="Proteomes" id="UP000002358">
    <property type="component" value="Chromosome 1"/>
</dbReference>
<proteinExistence type="predicted"/>
<dbReference type="OrthoDB" id="8197715at2759"/>
<dbReference type="EnsemblMetazoa" id="XM_003425436">
    <property type="protein sequence ID" value="XP_003425484"/>
    <property type="gene ID" value="LOC100678343"/>
</dbReference>
<organism evidence="2 3">
    <name type="scientific">Nasonia vitripennis</name>
    <name type="common">Parasitic wasp</name>
    <dbReference type="NCBI Taxonomy" id="7425"/>
    <lineage>
        <taxon>Eukaryota</taxon>
        <taxon>Metazoa</taxon>
        <taxon>Ecdysozoa</taxon>
        <taxon>Arthropoda</taxon>
        <taxon>Hexapoda</taxon>
        <taxon>Insecta</taxon>
        <taxon>Pterygota</taxon>
        <taxon>Neoptera</taxon>
        <taxon>Endopterygota</taxon>
        <taxon>Hymenoptera</taxon>
        <taxon>Apocrita</taxon>
        <taxon>Proctotrupomorpha</taxon>
        <taxon>Chalcidoidea</taxon>
        <taxon>Pteromalidae</taxon>
        <taxon>Pteromalinae</taxon>
        <taxon>Nasonia</taxon>
    </lineage>
</organism>
<evidence type="ECO:0000256" key="1">
    <source>
        <dbReference type="SAM" id="Coils"/>
    </source>
</evidence>
<feature type="coiled-coil region" evidence="1">
    <location>
        <begin position="188"/>
        <end position="268"/>
    </location>
</feature>